<evidence type="ECO:0000313" key="2">
    <source>
        <dbReference type="EMBL" id="OLL23355.1"/>
    </source>
</evidence>
<keyword evidence="3" id="KW-1185">Reference proteome</keyword>
<reference evidence="2 3" key="1">
    <citation type="submission" date="2016-04" db="EMBL/GenBank/DDBJ databases">
        <title>Evolutionary innovation and constraint leading to complex multicellularity in the Ascomycota.</title>
        <authorList>
            <person name="Cisse O."/>
            <person name="Nguyen A."/>
            <person name="Hewitt D.A."/>
            <person name="Jedd G."/>
            <person name="Stajich J.E."/>
        </authorList>
    </citation>
    <scope>NUCLEOTIDE SEQUENCE [LARGE SCALE GENOMIC DNA]</scope>
    <source>
        <strain evidence="2 3">DAH-3</strain>
    </source>
</reference>
<name>A0A1U7LL20_NEOID</name>
<feature type="signal peptide" evidence="1">
    <location>
        <begin position="1"/>
        <end position="15"/>
    </location>
</feature>
<gene>
    <name evidence="2" type="ORF">NEOLI_005494</name>
</gene>
<comment type="caution">
    <text evidence="2">The sequence shown here is derived from an EMBL/GenBank/DDBJ whole genome shotgun (WGS) entry which is preliminary data.</text>
</comment>
<dbReference type="Proteomes" id="UP000186594">
    <property type="component" value="Unassembled WGS sequence"/>
</dbReference>
<feature type="chain" id="PRO_5012956589" evidence="1">
    <location>
        <begin position="16"/>
        <end position="155"/>
    </location>
</feature>
<keyword evidence="1" id="KW-0732">Signal</keyword>
<organism evidence="2 3">
    <name type="scientific">Neolecta irregularis (strain DAH-3)</name>
    <dbReference type="NCBI Taxonomy" id="1198029"/>
    <lineage>
        <taxon>Eukaryota</taxon>
        <taxon>Fungi</taxon>
        <taxon>Dikarya</taxon>
        <taxon>Ascomycota</taxon>
        <taxon>Taphrinomycotina</taxon>
        <taxon>Neolectales</taxon>
        <taxon>Neolectaceae</taxon>
        <taxon>Neolecta</taxon>
    </lineage>
</organism>
<dbReference type="AlphaFoldDB" id="A0A1U7LL20"/>
<evidence type="ECO:0000313" key="3">
    <source>
        <dbReference type="Proteomes" id="UP000186594"/>
    </source>
</evidence>
<sequence>MKFSILLVVLPFVESAQTLYKLYSKREYNWSELSLFQNTNYHDAFWLADMGGTGDIFYFEGSSLVKYDKSKTSKKISAHIVGTPPTEAYFLFADSEQHDFSETIEIFHVVEIDGVGYLEVRGQQDFLECNGGFIYTIPELKNCDPTQIQARVYKE</sequence>
<accession>A0A1U7LL20</accession>
<proteinExistence type="predicted"/>
<dbReference type="EMBL" id="LXFE01001776">
    <property type="protein sequence ID" value="OLL23355.1"/>
    <property type="molecule type" value="Genomic_DNA"/>
</dbReference>
<protein>
    <submittedName>
        <fullName evidence="2">Uncharacterized protein</fullName>
    </submittedName>
</protein>
<evidence type="ECO:0000256" key="1">
    <source>
        <dbReference type="SAM" id="SignalP"/>
    </source>
</evidence>